<protein>
    <recommendedName>
        <fullName evidence="5">ATP-grasp domain-containing protein</fullName>
    </recommendedName>
</protein>
<name>I8YUA1_9BACE</name>
<dbReference type="SUPFAM" id="SSF56059">
    <property type="entry name" value="Glutathione synthetase ATP-binding domain-like"/>
    <property type="match status" value="1"/>
</dbReference>
<dbReference type="AlphaFoldDB" id="I8YUA1"/>
<gene>
    <name evidence="6" type="ORF">HMPREF1071_01441</name>
</gene>
<evidence type="ECO:0000256" key="1">
    <source>
        <dbReference type="ARBA" id="ARBA00022598"/>
    </source>
</evidence>
<evidence type="ECO:0000256" key="4">
    <source>
        <dbReference type="PROSITE-ProRule" id="PRU00409"/>
    </source>
</evidence>
<reference evidence="6 7" key="1">
    <citation type="submission" date="2012-02" db="EMBL/GenBank/DDBJ databases">
        <title>The Genome Sequence of Bacteroides salyersiae CL02T12C01.</title>
        <authorList>
            <consortium name="The Broad Institute Genome Sequencing Platform"/>
            <person name="Earl A."/>
            <person name="Ward D."/>
            <person name="Feldgarden M."/>
            <person name="Gevers D."/>
            <person name="Zitomersky N.L."/>
            <person name="Coyne M.J."/>
            <person name="Comstock L.E."/>
            <person name="Young S.K."/>
            <person name="Zeng Q."/>
            <person name="Gargeya S."/>
            <person name="Fitzgerald M."/>
            <person name="Haas B."/>
            <person name="Abouelleil A."/>
            <person name="Alvarado L."/>
            <person name="Arachchi H.M."/>
            <person name="Berlin A."/>
            <person name="Chapman S.B."/>
            <person name="Gearin G."/>
            <person name="Goldberg J."/>
            <person name="Griggs A."/>
            <person name="Gujja S."/>
            <person name="Hansen M."/>
            <person name="Heiman D."/>
            <person name="Howarth C."/>
            <person name="Larimer J."/>
            <person name="Lui A."/>
            <person name="MacDonald P.J.P."/>
            <person name="McCowen C."/>
            <person name="Montmayeur A."/>
            <person name="Murphy C."/>
            <person name="Neiman D."/>
            <person name="Pearson M."/>
            <person name="Priest M."/>
            <person name="Roberts A."/>
            <person name="Saif S."/>
            <person name="Shea T."/>
            <person name="Sisk P."/>
            <person name="Stolte C."/>
            <person name="Sykes S."/>
            <person name="Wortman J."/>
            <person name="Nusbaum C."/>
            <person name="Birren B."/>
        </authorList>
    </citation>
    <scope>NUCLEOTIDE SEQUENCE [LARGE SCALE GENOMIC DNA]</scope>
    <source>
        <strain evidence="6 7">CL02T12C01</strain>
    </source>
</reference>
<keyword evidence="7" id="KW-1185">Reference proteome</keyword>
<dbReference type="Gene3D" id="3.30.1490.20">
    <property type="entry name" value="ATP-grasp fold, A domain"/>
    <property type="match status" value="1"/>
</dbReference>
<dbReference type="PATRIC" id="fig|997887.3.peg.1516"/>
<feature type="domain" description="ATP-grasp" evidence="5">
    <location>
        <begin position="107"/>
        <end position="297"/>
    </location>
</feature>
<dbReference type="PANTHER" id="PTHR43585:SF2">
    <property type="entry name" value="ATP-GRASP ENZYME FSQD"/>
    <property type="match status" value="1"/>
</dbReference>
<dbReference type="InterPro" id="IPR052032">
    <property type="entry name" value="ATP-dep_AA_Ligase"/>
</dbReference>
<keyword evidence="1" id="KW-0436">Ligase</keyword>
<evidence type="ECO:0000256" key="3">
    <source>
        <dbReference type="ARBA" id="ARBA00022840"/>
    </source>
</evidence>
<proteinExistence type="predicted"/>
<dbReference type="GO" id="GO:0046872">
    <property type="term" value="F:metal ion binding"/>
    <property type="evidence" value="ECO:0007669"/>
    <property type="project" value="InterPro"/>
</dbReference>
<keyword evidence="3 4" id="KW-0067">ATP-binding</keyword>
<keyword evidence="2 4" id="KW-0547">Nucleotide-binding</keyword>
<dbReference type="HOGENOM" id="CLU_029016_5_0_10"/>
<comment type="caution">
    <text evidence="6">The sequence shown here is derived from an EMBL/GenBank/DDBJ whole genome shotgun (WGS) entry which is preliminary data.</text>
</comment>
<dbReference type="Gene3D" id="3.30.470.20">
    <property type="entry name" value="ATP-grasp fold, B domain"/>
    <property type="match status" value="1"/>
</dbReference>
<dbReference type="OrthoDB" id="9803907at2"/>
<evidence type="ECO:0000256" key="2">
    <source>
        <dbReference type="ARBA" id="ARBA00022741"/>
    </source>
</evidence>
<evidence type="ECO:0000259" key="5">
    <source>
        <dbReference type="PROSITE" id="PS50975"/>
    </source>
</evidence>
<dbReference type="Gene3D" id="3.40.50.20">
    <property type="match status" value="1"/>
</dbReference>
<accession>I8YUA1</accession>
<evidence type="ECO:0000313" key="6">
    <source>
        <dbReference type="EMBL" id="EIY66680.1"/>
    </source>
</evidence>
<dbReference type="PANTHER" id="PTHR43585">
    <property type="entry name" value="FUMIPYRROLE BIOSYNTHESIS PROTEIN C"/>
    <property type="match status" value="1"/>
</dbReference>
<dbReference type="InterPro" id="IPR011761">
    <property type="entry name" value="ATP-grasp"/>
</dbReference>
<sequence length="369" mass="41792">MDKIAILGASKPHLKLYTKAKEMGLETYCFAWAEGAFCKNYADHYFDVSIIDKEKIAEICRKEKINGIISNALEPAVPTVAYVSEQLHLNGLTYKTALRARNKLLMRQAIKDANVCLQPRFSLFKKNDIPPTSFPIIVKPTDSTGSNGVTKINSSDQFQAAIKRAFNASNKYEILIEEYIEGQEISVEAISFHGKHYILTITDKETTGAPYFVETAHHQPSSLNAPLQQQVKEYTEQILTTLKIDNSASHTEFKINTNGDIFFIEVGARGGGDFISYYLVELSTGYDFVKGMIDVALNRFKPPIFQNNKYSGVYFLSKETAYIKEFIENNKNSSWVKEYCIDDTPLKELKKSQDRSGYIIYQSNKKIII</sequence>
<dbReference type="EMBL" id="AGXV01000020">
    <property type="protein sequence ID" value="EIY66680.1"/>
    <property type="molecule type" value="Genomic_DNA"/>
</dbReference>
<dbReference type="Proteomes" id="UP000005150">
    <property type="component" value="Unassembled WGS sequence"/>
</dbReference>
<dbReference type="GO" id="GO:0005524">
    <property type="term" value="F:ATP binding"/>
    <property type="evidence" value="ECO:0007669"/>
    <property type="project" value="UniProtKB-UniRule"/>
</dbReference>
<organism evidence="6 7">
    <name type="scientific">Bacteroides salyersiae CL02T12C01</name>
    <dbReference type="NCBI Taxonomy" id="997887"/>
    <lineage>
        <taxon>Bacteria</taxon>
        <taxon>Pseudomonadati</taxon>
        <taxon>Bacteroidota</taxon>
        <taxon>Bacteroidia</taxon>
        <taxon>Bacteroidales</taxon>
        <taxon>Bacteroidaceae</taxon>
        <taxon>Bacteroides</taxon>
    </lineage>
</organism>
<evidence type="ECO:0000313" key="7">
    <source>
        <dbReference type="Proteomes" id="UP000005150"/>
    </source>
</evidence>
<dbReference type="RefSeq" id="WP_007479318.1">
    <property type="nucleotide sequence ID" value="NZ_JH724307.1"/>
</dbReference>
<dbReference type="InterPro" id="IPR013815">
    <property type="entry name" value="ATP_grasp_subdomain_1"/>
</dbReference>
<dbReference type="Pfam" id="PF13535">
    <property type="entry name" value="ATP-grasp_4"/>
    <property type="match status" value="1"/>
</dbReference>
<dbReference type="PROSITE" id="PS50975">
    <property type="entry name" value="ATP_GRASP"/>
    <property type="match status" value="1"/>
</dbReference>
<dbReference type="GO" id="GO:0016874">
    <property type="term" value="F:ligase activity"/>
    <property type="evidence" value="ECO:0007669"/>
    <property type="project" value="UniProtKB-KW"/>
</dbReference>